<evidence type="ECO:0000256" key="10">
    <source>
        <dbReference type="SAM" id="SignalP"/>
    </source>
</evidence>
<evidence type="ECO:0000256" key="4">
    <source>
        <dbReference type="ARBA" id="ARBA00022729"/>
    </source>
</evidence>
<comment type="similarity">
    <text evidence="1">Belongs to the ribonuclease N1/T1 family.</text>
</comment>
<evidence type="ECO:0000256" key="9">
    <source>
        <dbReference type="ARBA" id="ARBA00034015"/>
    </source>
</evidence>
<keyword evidence="3" id="KW-0540">Nuclease</keyword>
<dbReference type="SUPFAM" id="SSF53933">
    <property type="entry name" value="Microbial ribonucleases"/>
    <property type="match status" value="1"/>
</dbReference>
<protein>
    <recommendedName>
        <fullName evidence="2">ribonuclease T1</fullName>
        <ecNumber evidence="2">4.6.1.24</ecNumber>
    </recommendedName>
</protein>
<feature type="chain" id="PRO_5026115860" description="ribonuclease T1" evidence="10">
    <location>
        <begin position="16"/>
        <end position="129"/>
    </location>
</feature>
<gene>
    <name evidence="11" type="ORF">EJ06DRAFT_532312</name>
</gene>
<proteinExistence type="inferred from homology"/>
<organism evidence="11 12">
    <name type="scientific">Trichodelitschia bisporula</name>
    <dbReference type="NCBI Taxonomy" id="703511"/>
    <lineage>
        <taxon>Eukaryota</taxon>
        <taxon>Fungi</taxon>
        <taxon>Dikarya</taxon>
        <taxon>Ascomycota</taxon>
        <taxon>Pezizomycotina</taxon>
        <taxon>Dothideomycetes</taxon>
        <taxon>Dothideomycetes incertae sedis</taxon>
        <taxon>Phaeotrichales</taxon>
        <taxon>Phaeotrichaceae</taxon>
        <taxon>Trichodelitschia</taxon>
    </lineage>
</organism>
<dbReference type="GO" id="GO:0016787">
    <property type="term" value="F:hydrolase activity"/>
    <property type="evidence" value="ECO:0007669"/>
    <property type="project" value="UniProtKB-KW"/>
</dbReference>
<dbReference type="InterPro" id="IPR048269">
    <property type="entry name" value="RNase_U2"/>
</dbReference>
<evidence type="ECO:0000313" key="12">
    <source>
        <dbReference type="Proteomes" id="UP000799640"/>
    </source>
</evidence>
<dbReference type="Proteomes" id="UP000799640">
    <property type="component" value="Unassembled WGS sequence"/>
</dbReference>
<evidence type="ECO:0000256" key="5">
    <source>
        <dbReference type="ARBA" id="ARBA00022759"/>
    </source>
</evidence>
<evidence type="ECO:0000256" key="2">
    <source>
        <dbReference type="ARBA" id="ARBA00012549"/>
    </source>
</evidence>
<keyword evidence="5" id="KW-0255">Endonuclease</keyword>
<name>A0A6G1HPW8_9PEZI</name>
<dbReference type="InterPro" id="IPR000026">
    <property type="entry name" value="N1-like"/>
</dbReference>
<evidence type="ECO:0000256" key="1">
    <source>
        <dbReference type="ARBA" id="ARBA00009006"/>
    </source>
</evidence>
<dbReference type="PANTHER" id="PTHR42104">
    <property type="entry name" value="EXTRACELLULAR GUANYL-SPECIFIC RIBONUCLEASE RNTA (AFU_ORTHOLOGUE AFUA_4G03230)"/>
    <property type="match status" value="1"/>
</dbReference>
<keyword evidence="7" id="KW-1015">Disulfide bond</keyword>
<reference evidence="11" key="1">
    <citation type="journal article" date="2020" name="Stud. Mycol.">
        <title>101 Dothideomycetes genomes: a test case for predicting lifestyles and emergence of pathogens.</title>
        <authorList>
            <person name="Haridas S."/>
            <person name="Albert R."/>
            <person name="Binder M."/>
            <person name="Bloem J."/>
            <person name="Labutti K."/>
            <person name="Salamov A."/>
            <person name="Andreopoulos B."/>
            <person name="Baker S."/>
            <person name="Barry K."/>
            <person name="Bills G."/>
            <person name="Bluhm B."/>
            <person name="Cannon C."/>
            <person name="Castanera R."/>
            <person name="Culley D."/>
            <person name="Daum C."/>
            <person name="Ezra D."/>
            <person name="Gonzalez J."/>
            <person name="Henrissat B."/>
            <person name="Kuo A."/>
            <person name="Liang C."/>
            <person name="Lipzen A."/>
            <person name="Lutzoni F."/>
            <person name="Magnuson J."/>
            <person name="Mondo S."/>
            <person name="Nolan M."/>
            <person name="Ohm R."/>
            <person name="Pangilinan J."/>
            <person name="Park H.-J."/>
            <person name="Ramirez L."/>
            <person name="Alfaro M."/>
            <person name="Sun H."/>
            <person name="Tritt A."/>
            <person name="Yoshinaga Y."/>
            <person name="Zwiers L.-H."/>
            <person name="Turgeon B."/>
            <person name="Goodwin S."/>
            <person name="Spatafora J."/>
            <person name="Crous P."/>
            <person name="Grigoriev I."/>
        </authorList>
    </citation>
    <scope>NUCLEOTIDE SEQUENCE</scope>
    <source>
        <strain evidence="11">CBS 262.69</strain>
    </source>
</reference>
<dbReference type="GO" id="GO:0003723">
    <property type="term" value="F:RNA binding"/>
    <property type="evidence" value="ECO:0007669"/>
    <property type="project" value="InterPro"/>
</dbReference>
<accession>A0A6G1HPW8</accession>
<evidence type="ECO:0000313" key="11">
    <source>
        <dbReference type="EMBL" id="KAF2397951.1"/>
    </source>
</evidence>
<keyword evidence="4 10" id="KW-0732">Signal</keyword>
<keyword evidence="12" id="KW-1185">Reference proteome</keyword>
<dbReference type="Gene3D" id="3.10.450.30">
    <property type="entry name" value="Microbial ribonucleases"/>
    <property type="match status" value="1"/>
</dbReference>
<dbReference type="OrthoDB" id="5425539at2759"/>
<sequence length="129" mass="13127">MLFLAVLSVALSAFALPTSLTERADITCGKSSYTSTQIAAAAQAACNYVQTGDTAGSSTYPHVYRDEEGFTFAVAGPYYEFPLLKGGKVYTGGSPGPDRVVVNAACGVGGEITHSGASGNKFVGCLGTA</sequence>
<evidence type="ECO:0000256" key="7">
    <source>
        <dbReference type="ARBA" id="ARBA00023157"/>
    </source>
</evidence>
<evidence type="ECO:0000256" key="8">
    <source>
        <dbReference type="ARBA" id="ARBA00023239"/>
    </source>
</evidence>
<evidence type="ECO:0000256" key="6">
    <source>
        <dbReference type="ARBA" id="ARBA00022801"/>
    </source>
</evidence>
<dbReference type="PIRSF" id="PIRSF037430">
    <property type="entry name" value="RNase_U2"/>
    <property type="match status" value="1"/>
</dbReference>
<keyword evidence="6" id="KW-0378">Hydrolase</keyword>
<dbReference type="Pfam" id="PF00545">
    <property type="entry name" value="Ribonuclease"/>
    <property type="match status" value="1"/>
</dbReference>
<dbReference type="AlphaFoldDB" id="A0A6G1HPW8"/>
<feature type="signal peptide" evidence="10">
    <location>
        <begin position="1"/>
        <end position="15"/>
    </location>
</feature>
<keyword evidence="8" id="KW-0456">Lyase</keyword>
<dbReference type="EC" id="4.6.1.24" evidence="2"/>
<dbReference type="PANTHER" id="PTHR42104:SF1">
    <property type="entry name" value="EXTRACELLULAR GUANYL-SPECIFIC RIBONUCLEASE RNTA (AFU_ORTHOLOGUE AFUA_4G03230)"/>
    <property type="match status" value="1"/>
</dbReference>
<dbReference type="GO" id="GO:0046589">
    <property type="term" value="F:ribonuclease T1 activity"/>
    <property type="evidence" value="ECO:0007669"/>
    <property type="project" value="UniProtKB-EC"/>
</dbReference>
<evidence type="ECO:0000256" key="3">
    <source>
        <dbReference type="ARBA" id="ARBA00022722"/>
    </source>
</evidence>
<dbReference type="EMBL" id="ML996701">
    <property type="protein sequence ID" value="KAF2397951.1"/>
    <property type="molecule type" value="Genomic_DNA"/>
</dbReference>
<dbReference type="InterPro" id="IPR016191">
    <property type="entry name" value="Ribonuclease/ribotoxin"/>
</dbReference>
<comment type="catalytic activity">
    <reaction evidence="9">
        <text>[RNA] containing guanosine + H2O = an [RNA fragment]-3'-guanosine-3'-phosphate + a 5'-hydroxy-ribonucleotide-3'-[RNA fragment].</text>
        <dbReference type="EC" id="4.6.1.24"/>
    </reaction>
</comment>